<gene>
    <name evidence="1" type="ORF">Plil01_000106000</name>
</gene>
<dbReference type="EMBL" id="BSXW01000034">
    <property type="protein sequence ID" value="GMF10230.1"/>
    <property type="molecule type" value="Genomic_DNA"/>
</dbReference>
<accession>A0A9W6WF99</accession>
<dbReference type="Proteomes" id="UP001165083">
    <property type="component" value="Unassembled WGS sequence"/>
</dbReference>
<keyword evidence="2" id="KW-1185">Reference proteome</keyword>
<dbReference type="AlphaFoldDB" id="A0A9W6WF99"/>
<comment type="caution">
    <text evidence="1">The sequence shown here is derived from an EMBL/GenBank/DDBJ whole genome shotgun (WGS) entry which is preliminary data.</text>
</comment>
<organism evidence="1 2">
    <name type="scientific">Phytophthora lilii</name>
    <dbReference type="NCBI Taxonomy" id="2077276"/>
    <lineage>
        <taxon>Eukaryota</taxon>
        <taxon>Sar</taxon>
        <taxon>Stramenopiles</taxon>
        <taxon>Oomycota</taxon>
        <taxon>Peronosporomycetes</taxon>
        <taxon>Peronosporales</taxon>
        <taxon>Peronosporaceae</taxon>
        <taxon>Phytophthora</taxon>
    </lineage>
</organism>
<evidence type="ECO:0000313" key="1">
    <source>
        <dbReference type="EMBL" id="GMF10230.1"/>
    </source>
</evidence>
<sequence length="88" mass="10427">MLIAVRLVYLYLKKAKQIQMCSRILPKTCEDNSSANFTVDTKLRLTKVLQRSLNVVKEPEHQTDLHVVELFFHNKRYMLNRRMAKHAL</sequence>
<protein>
    <submittedName>
        <fullName evidence="1">Unnamed protein product</fullName>
    </submittedName>
</protein>
<evidence type="ECO:0000313" key="2">
    <source>
        <dbReference type="Proteomes" id="UP001165083"/>
    </source>
</evidence>
<name>A0A9W6WF99_9STRA</name>
<reference evidence="1" key="1">
    <citation type="submission" date="2023-04" db="EMBL/GenBank/DDBJ databases">
        <title>Phytophthora lilii NBRC 32176.</title>
        <authorList>
            <person name="Ichikawa N."/>
            <person name="Sato H."/>
            <person name="Tonouchi N."/>
        </authorList>
    </citation>
    <scope>NUCLEOTIDE SEQUENCE</scope>
    <source>
        <strain evidence="1">NBRC 32176</strain>
    </source>
</reference>
<proteinExistence type="predicted"/>